<evidence type="ECO:0000313" key="2">
    <source>
        <dbReference type="Proteomes" id="UP000249910"/>
    </source>
</evidence>
<dbReference type="InterPro" id="IPR007553">
    <property type="entry name" value="2-thiour_desulf"/>
</dbReference>
<dbReference type="PANTHER" id="PTHR30087:SF1">
    <property type="entry name" value="HYPOTHETICAL CYTOSOLIC PROTEIN"/>
    <property type="match status" value="1"/>
</dbReference>
<keyword evidence="2" id="KW-1185">Reference proteome</keyword>
<dbReference type="PANTHER" id="PTHR30087">
    <property type="entry name" value="INNER MEMBRANE PROTEIN"/>
    <property type="match status" value="1"/>
</dbReference>
<sequence>MFKVNKILVSSCLLGYNVRYDGGSNLVTDTVFKTWVDEDRLVFVCPEIAGGLSIPRSACEIIGGDGRAVLASRAKVLSKGGKDFSTEYIKGAEAALKLVKKYSIKIAILKKNSPSCGNQQIYDGTFNSNKIQGSGVAASLLMQNDVRVFNEGQLLQAKDFLEELEFKRIIF</sequence>
<protein>
    <submittedName>
        <fullName evidence="1">Purine-nucleoside phosphorylase</fullName>
    </submittedName>
</protein>
<organism evidence="1 2">
    <name type="scientific">Francisella halioticida</name>
    <dbReference type="NCBI Taxonomy" id="549298"/>
    <lineage>
        <taxon>Bacteria</taxon>
        <taxon>Pseudomonadati</taxon>
        <taxon>Pseudomonadota</taxon>
        <taxon>Gammaproteobacteria</taxon>
        <taxon>Thiotrichales</taxon>
        <taxon>Francisellaceae</taxon>
        <taxon>Francisella</taxon>
    </lineage>
</organism>
<reference evidence="1 2" key="1">
    <citation type="submission" date="2017-06" db="EMBL/GenBank/DDBJ databases">
        <title>Complete genome of Francisella halioticida.</title>
        <authorList>
            <person name="Sjodin A."/>
        </authorList>
    </citation>
    <scope>NUCLEOTIDE SEQUENCE [LARGE SCALE GENOMIC DNA]</scope>
    <source>
        <strain evidence="1 2">DSM 23729</strain>
    </source>
</reference>
<name>A0ABM6M187_9GAMM</name>
<dbReference type="Pfam" id="PF04463">
    <property type="entry name" value="2-thiour_desulf"/>
    <property type="match status" value="1"/>
</dbReference>
<evidence type="ECO:0000313" key="1">
    <source>
        <dbReference type="EMBL" id="ASG68592.1"/>
    </source>
</evidence>
<dbReference type="Proteomes" id="UP000249910">
    <property type="component" value="Chromosome"/>
</dbReference>
<gene>
    <name evidence="1" type="ORF">CDV26_09480</name>
</gene>
<dbReference type="EMBL" id="CP022132">
    <property type="protein sequence ID" value="ASG68592.1"/>
    <property type="molecule type" value="Genomic_DNA"/>
</dbReference>
<accession>A0ABM6M187</accession>
<proteinExistence type="predicted"/>